<organism evidence="1 2">
    <name type="scientific">Scytonema hofmannii PCC 7110</name>
    <dbReference type="NCBI Taxonomy" id="128403"/>
    <lineage>
        <taxon>Bacteria</taxon>
        <taxon>Bacillati</taxon>
        <taxon>Cyanobacteriota</taxon>
        <taxon>Cyanophyceae</taxon>
        <taxon>Nostocales</taxon>
        <taxon>Scytonemataceae</taxon>
        <taxon>Scytonema</taxon>
    </lineage>
</organism>
<keyword evidence="2" id="KW-1185">Reference proteome</keyword>
<proteinExistence type="predicted"/>
<evidence type="ECO:0000313" key="1">
    <source>
        <dbReference type="EMBL" id="KYC38138.1"/>
    </source>
</evidence>
<name>A0A139X0C5_9CYAN</name>
<dbReference type="EMBL" id="ANNX02000042">
    <property type="protein sequence ID" value="KYC38138.1"/>
    <property type="molecule type" value="Genomic_DNA"/>
</dbReference>
<dbReference type="AlphaFoldDB" id="A0A139X0C5"/>
<accession>A0A139X0C5</accession>
<sequence length="431" mass="48612">MGDCLNTSDSNQPEVAQVDWIEKLLSEAKAFEANTYEEALARVLVEQALKNAERTATAPGISLAAAFDLIVAAEYYTKVANTGWLYCPVNDFPLLIYPYTNTCPRCVLQGNFCFHQANKPPSGTIGGTTRRLLCVFLKHLFTINSRYLKIYYGAEPIDVIIHDETQDVVLLAEVKAAPLTTLPLAVKVEVQTEVDDDGEPVPRSHSATDNSFLTSSKMNIMLPKLEDDRWNYELVPLGVKGSGSSTKWAYEQIGKVFGEEDELFYRYFQFWNIAYSAYNKAVRGRGTLPEPVYWLTNACGQPIPKPETWPMRRKGEGYESISDSKSSVGMDRTDDIKKGIYQVLKIAASGKPKASHFAFKTALLSNIHAVRHYKDYLLELQDIVWILDKTGKAKKVGDLPLDKEVYNLFDGIITFTQSHIRDEWIQQNFQF</sequence>
<protein>
    <recommendedName>
        <fullName evidence="3">BssHII restriction endonuclease</fullName>
    </recommendedName>
</protein>
<comment type="caution">
    <text evidence="1">The sequence shown here is derived from an EMBL/GenBank/DDBJ whole genome shotgun (WGS) entry which is preliminary data.</text>
</comment>
<dbReference type="STRING" id="128403.WA1_37960"/>
<gene>
    <name evidence="1" type="ORF">WA1_37960</name>
</gene>
<evidence type="ECO:0008006" key="3">
    <source>
        <dbReference type="Google" id="ProtNLM"/>
    </source>
</evidence>
<reference evidence="1 2" key="1">
    <citation type="journal article" date="2013" name="Genome Biol. Evol.">
        <title>Genomes of Stigonematalean cyanobacteria (subsection V) and the evolution of oxygenic photosynthesis from prokaryotes to plastids.</title>
        <authorList>
            <person name="Dagan T."/>
            <person name="Roettger M."/>
            <person name="Stucken K."/>
            <person name="Landan G."/>
            <person name="Koch R."/>
            <person name="Major P."/>
            <person name="Gould S.B."/>
            <person name="Goremykin V.V."/>
            <person name="Rippka R."/>
            <person name="Tandeau de Marsac N."/>
            <person name="Gugger M."/>
            <person name="Lockhart P.J."/>
            <person name="Allen J.F."/>
            <person name="Brune I."/>
            <person name="Maus I."/>
            <person name="Puhler A."/>
            <person name="Martin W.F."/>
        </authorList>
    </citation>
    <scope>NUCLEOTIDE SEQUENCE [LARGE SCALE GENOMIC DNA]</scope>
    <source>
        <strain evidence="1 2">PCC 7110</strain>
    </source>
</reference>
<dbReference type="Proteomes" id="UP000076925">
    <property type="component" value="Unassembled WGS sequence"/>
</dbReference>
<evidence type="ECO:0000313" key="2">
    <source>
        <dbReference type="Proteomes" id="UP000076925"/>
    </source>
</evidence>